<evidence type="ECO:0000256" key="5">
    <source>
        <dbReference type="ARBA" id="ARBA00048448"/>
    </source>
</evidence>
<feature type="domain" description="Amine oxidase" evidence="9">
    <location>
        <begin position="24"/>
        <end position="476"/>
    </location>
</feature>
<dbReference type="GO" id="GO:0008131">
    <property type="term" value="F:primary methylamine oxidase activity"/>
    <property type="evidence" value="ECO:0007669"/>
    <property type="project" value="UniProtKB-ARBA"/>
</dbReference>
<keyword evidence="7" id="KW-0285">Flavoprotein</keyword>
<reference evidence="10 11" key="1">
    <citation type="journal article" date="2015" name="Genome Biol.">
        <title>Comparative genomics of Steinernema reveals deeply conserved gene regulatory networks.</title>
        <authorList>
            <person name="Dillman A.R."/>
            <person name="Macchietto M."/>
            <person name="Porter C.F."/>
            <person name="Rogers A."/>
            <person name="Williams B."/>
            <person name="Antoshechkin I."/>
            <person name="Lee M.M."/>
            <person name="Goodwin Z."/>
            <person name="Lu X."/>
            <person name="Lewis E.E."/>
            <person name="Goodrich-Blair H."/>
            <person name="Stock S.P."/>
            <person name="Adams B.J."/>
            <person name="Sternberg P.W."/>
            <person name="Mortazavi A."/>
        </authorList>
    </citation>
    <scope>NUCLEOTIDE SEQUENCE [LARGE SCALE GENOMIC DNA]</scope>
    <source>
        <strain evidence="10 11">ALL</strain>
    </source>
</reference>
<dbReference type="InterPro" id="IPR036188">
    <property type="entry name" value="FAD/NAD-bd_sf"/>
</dbReference>
<reference evidence="10 11" key="2">
    <citation type="journal article" date="2019" name="G3 (Bethesda)">
        <title>Hybrid Assembly of the Genome of the Entomopathogenic Nematode Steinernema carpocapsae Identifies the X-Chromosome.</title>
        <authorList>
            <person name="Serra L."/>
            <person name="Macchietto M."/>
            <person name="Macias-Munoz A."/>
            <person name="McGill C.J."/>
            <person name="Rodriguez I.M."/>
            <person name="Rodriguez B."/>
            <person name="Murad R."/>
            <person name="Mortazavi A."/>
        </authorList>
    </citation>
    <scope>NUCLEOTIDE SEQUENCE [LARGE SCALE GENOMIC DNA]</scope>
    <source>
        <strain evidence="10 11">ALL</strain>
    </source>
</reference>
<dbReference type="InterPro" id="IPR050703">
    <property type="entry name" value="Flavin_MAO"/>
</dbReference>
<evidence type="ECO:0000256" key="2">
    <source>
        <dbReference type="ARBA" id="ARBA00004362"/>
    </source>
</evidence>
<feature type="binding site" evidence="6">
    <location>
        <position position="25"/>
    </location>
    <ligand>
        <name>FAD</name>
        <dbReference type="ChEBI" id="CHEBI:57692"/>
    </ligand>
</feature>
<dbReference type="SUPFAM" id="SSF51905">
    <property type="entry name" value="FAD/NAD(P)-binding domain"/>
    <property type="match status" value="1"/>
</dbReference>
<organism evidence="10 11">
    <name type="scientific">Steinernema carpocapsae</name>
    <name type="common">Entomopathogenic nematode</name>
    <dbReference type="NCBI Taxonomy" id="34508"/>
    <lineage>
        <taxon>Eukaryota</taxon>
        <taxon>Metazoa</taxon>
        <taxon>Ecdysozoa</taxon>
        <taxon>Nematoda</taxon>
        <taxon>Chromadorea</taxon>
        <taxon>Rhabditida</taxon>
        <taxon>Tylenchina</taxon>
        <taxon>Panagrolaimomorpha</taxon>
        <taxon>Strongyloidoidea</taxon>
        <taxon>Steinernematidae</taxon>
        <taxon>Steinernema</taxon>
    </lineage>
</organism>
<keyword evidence="7" id="KW-0274">FAD</keyword>
<feature type="binding site" evidence="6">
    <location>
        <begin position="46"/>
        <end position="47"/>
    </location>
    <ligand>
        <name>FAD</name>
        <dbReference type="ChEBI" id="CHEBI:57692"/>
    </ligand>
</feature>
<feature type="region of interest" description="Disordered" evidence="8">
    <location>
        <begin position="103"/>
        <end position="122"/>
    </location>
</feature>
<feature type="binding site" evidence="6">
    <location>
        <position position="374"/>
    </location>
    <ligand>
        <name>substrate</name>
    </ligand>
</feature>
<comment type="cofactor">
    <cofactor evidence="1 7">
        <name>FAD</name>
        <dbReference type="ChEBI" id="CHEBI:57692"/>
    </cofactor>
</comment>
<feature type="binding site" evidence="6">
    <location>
        <position position="452"/>
    </location>
    <ligand>
        <name>FAD</name>
        <dbReference type="ChEBI" id="CHEBI:57692"/>
    </ligand>
</feature>
<evidence type="ECO:0000256" key="8">
    <source>
        <dbReference type="SAM" id="MobiDB-lite"/>
    </source>
</evidence>
<dbReference type="InterPro" id="IPR001613">
    <property type="entry name" value="Flavin_amine_oxidase"/>
</dbReference>
<dbReference type="Pfam" id="PF01593">
    <property type="entry name" value="Amino_oxidase"/>
    <property type="match status" value="1"/>
</dbReference>
<dbReference type="AlphaFoldDB" id="A0A4U5LW53"/>
<dbReference type="STRING" id="34508.A0A4U5LW53"/>
<comment type="catalytic activity">
    <reaction evidence="5">
        <text>a secondary aliphatic amine + O2 + H2O = a primary amine + an aldehyde + H2O2</text>
        <dbReference type="Rhea" id="RHEA:26414"/>
        <dbReference type="ChEBI" id="CHEBI:15377"/>
        <dbReference type="ChEBI" id="CHEBI:15379"/>
        <dbReference type="ChEBI" id="CHEBI:16240"/>
        <dbReference type="ChEBI" id="CHEBI:17478"/>
        <dbReference type="ChEBI" id="CHEBI:58855"/>
        <dbReference type="ChEBI" id="CHEBI:65296"/>
        <dbReference type="EC" id="1.4.3.4"/>
    </reaction>
</comment>
<comment type="subcellular location">
    <subcellularLocation>
        <location evidence="2">Mitochondrion outer membrane</location>
        <topology evidence="2">Single-pass type IV membrane protein</topology>
        <orientation evidence="2">Cytoplasmic side</orientation>
    </subcellularLocation>
</comment>
<feature type="compositionally biased region" description="Basic and acidic residues" evidence="8">
    <location>
        <begin position="103"/>
        <end position="117"/>
    </location>
</feature>
<sequence length="563" mass="63262">MEELDSGSLEPATQVDVLIVGAGLSGLTAAREIKTKSPHLKVMVVEAKDRVGGRTYTVDLKAANGKTDKWDMGHGRTMDRFDPKIRPEAHRRVWTDHLRAAHERKEGVAGRKPEDSSPRSADPFLERIQLESLVKTVNVEDLYDTPRAKEYDALSTEDWIRQNAYTRMVRDVMECATKSIYGIPSKRISFLYFLYYSKCAGNFEDLTECENNGAQGIKVKGGTNQISQRLAECLAEGELVLNTAVRDIDMRDPQNVLVHTMPTHHFNGKKPAEVELDISRIRCKRLLLAIPPNQCGCIKWLPGLPYLKEQLFASFPAGNLFKCIITYEKAFWREKGLSGEVLSSGVTEMAGEVMPVISGFDATTIDGNPAMVLFLNNEWADRSLEQRRSAVVRDLARFLGDEALDYVDYRDKDWHLEPFNGGCPVACIPPGNMEAFSHVREPIDLVHFAGTETATHWPGYLSGAIQAGYRAAHEVLFHMDNSKVEHRHLKGSVYDTDAGLPTAPDNSYKADECSPWPRRIVLYSAVAVGIYLYSKKYELSHTGRLLRPIERSVIKWWSGSTWP</sequence>
<dbReference type="InterPro" id="IPR002937">
    <property type="entry name" value="Amino_oxidase"/>
</dbReference>
<dbReference type="EMBL" id="AZBU02000011">
    <property type="protein sequence ID" value="TKR60397.1"/>
    <property type="molecule type" value="Genomic_DNA"/>
</dbReference>
<evidence type="ECO:0000256" key="4">
    <source>
        <dbReference type="ARBA" id="ARBA00023002"/>
    </source>
</evidence>
<evidence type="ECO:0000256" key="6">
    <source>
        <dbReference type="PIRSR" id="PIRSR601613-1"/>
    </source>
</evidence>
<evidence type="ECO:0000256" key="3">
    <source>
        <dbReference type="ARBA" id="ARBA00005995"/>
    </source>
</evidence>
<dbReference type="Proteomes" id="UP000298663">
    <property type="component" value="Unassembled WGS sequence"/>
</dbReference>
<dbReference type="GO" id="GO:0097621">
    <property type="term" value="F:monoamine oxidase activity"/>
    <property type="evidence" value="ECO:0007669"/>
    <property type="project" value="UniProtKB-EC"/>
</dbReference>
<evidence type="ECO:0000313" key="11">
    <source>
        <dbReference type="Proteomes" id="UP000298663"/>
    </source>
</evidence>
<dbReference type="GO" id="GO:0005741">
    <property type="term" value="C:mitochondrial outer membrane"/>
    <property type="evidence" value="ECO:0007669"/>
    <property type="project" value="UniProtKB-SubCell"/>
</dbReference>
<comment type="caution">
    <text evidence="10">The sequence shown here is derived from an EMBL/GenBank/DDBJ whole genome shotgun (WGS) entry which is preliminary data.</text>
</comment>
<dbReference type="PANTHER" id="PTHR43563:SF14">
    <property type="entry name" value="AMINE OXIDASE"/>
    <property type="match status" value="1"/>
</dbReference>
<evidence type="ECO:0000256" key="7">
    <source>
        <dbReference type="RuleBase" id="RU362067"/>
    </source>
</evidence>
<dbReference type="Gene3D" id="3.50.50.60">
    <property type="entry name" value="FAD/NAD(P)-binding domain"/>
    <property type="match status" value="1"/>
</dbReference>
<evidence type="ECO:0000259" key="9">
    <source>
        <dbReference type="Pfam" id="PF01593"/>
    </source>
</evidence>
<keyword evidence="4 7" id="KW-0560">Oxidoreductase</keyword>
<dbReference type="Gene3D" id="1.10.405.10">
    <property type="entry name" value="Guanine Nucleotide Dissociation Inhibitor, domain 1"/>
    <property type="match status" value="1"/>
</dbReference>
<feature type="binding site" evidence="6">
    <location>
        <position position="245"/>
    </location>
    <ligand>
        <name>FAD</name>
        <dbReference type="ChEBI" id="CHEBI:57692"/>
    </ligand>
</feature>
<evidence type="ECO:0000256" key="1">
    <source>
        <dbReference type="ARBA" id="ARBA00001974"/>
    </source>
</evidence>
<dbReference type="OrthoDB" id="7777654at2759"/>
<gene>
    <name evidence="10" type="ORF">L596_027651</name>
</gene>
<dbReference type="PRINTS" id="PR00757">
    <property type="entry name" value="AMINEOXDASEF"/>
</dbReference>
<evidence type="ECO:0000313" key="10">
    <source>
        <dbReference type="EMBL" id="TKR60397.1"/>
    </source>
</evidence>
<dbReference type="Gene3D" id="3.90.660.10">
    <property type="match status" value="1"/>
</dbReference>
<dbReference type="PANTHER" id="PTHR43563">
    <property type="entry name" value="AMINE OXIDASE"/>
    <property type="match status" value="1"/>
</dbReference>
<proteinExistence type="inferred from homology"/>
<comment type="similarity">
    <text evidence="3 7">Belongs to the flavin monoamine oxidase family.</text>
</comment>
<dbReference type="EC" id="1.4.3.-" evidence="7"/>
<dbReference type="SUPFAM" id="SSF54373">
    <property type="entry name" value="FAD-linked reductases, C-terminal domain"/>
    <property type="match status" value="1"/>
</dbReference>
<keyword evidence="11" id="KW-1185">Reference proteome</keyword>
<name>A0A4U5LW53_STECR</name>
<accession>A0A4U5LW53</accession>
<protein>
    <recommendedName>
        <fullName evidence="7">Amine oxidase</fullName>
        <ecNumber evidence="7">1.4.3.-</ecNumber>
    </recommendedName>
</protein>